<dbReference type="EC" id="2.7.8.5" evidence="11"/>
<reference evidence="13" key="1">
    <citation type="journal article" date="2020" name="BMC">
        <title>Leishmania infection induces a limited differential gene expression in the sand fly midgut.</title>
        <authorList>
            <person name="Coutinho-Abreu I.V."/>
            <person name="Serafim T.D."/>
            <person name="Meneses C."/>
            <person name="Kamhawi S."/>
            <person name="Oliveira F."/>
            <person name="Valenzuela J.G."/>
        </authorList>
    </citation>
    <scope>NUCLEOTIDE SEQUENCE</scope>
    <source>
        <strain evidence="13">Jacobina</strain>
        <tissue evidence="13">Midgut</tissue>
    </source>
</reference>
<evidence type="ECO:0000256" key="4">
    <source>
        <dbReference type="ARBA" id="ARBA00022516"/>
    </source>
</evidence>
<sequence>MSLMDFLLSWPLLILLLVKMIRRLFATFIEQPIQGQAADILPSPAPLPGRQFSNARLQSLSWLHAAAPCFPVRGDSITVIQDPKVFYETVVAKCASAKSRIILASLYLGIGQLETRLISVLRDNLRENKQLKINFLLDFNRGTRGKINSRTTIMPLIEESENVSLSLYHTPVLRGLTKRFAPPRWNELLGLQHMKVYLFDNSVIISGANLSNDYFTNRQDRYIMIENKTLADFYAGLVGKVQEFSLQVSKESSFELQNSWKHWPYEGNQSVFVQEARQRIFSYFSEVVDKQKNAVDMEKDADTWIFPVIEMGQLGIHHDSIVTKAIFQNSLPSTRIRMATGYFNLTQEYMDSIADCQAECAILMAHPNANGFKGAKGPAGGIPDAYTLIARQFYEKLRAAKQEHRVSLYEYQLPGWTYHAKGLWYYLPNSNLPAMTLIGSSNFGERSVNRDLETQVCIVTENPDLQRRLEAECENLYRLGSAAESDITQRDIPRWVRAVVSVFKNFF</sequence>
<dbReference type="OrthoDB" id="10250191at2759"/>
<keyword evidence="4 11" id="KW-0444">Lipid biosynthesis</keyword>
<evidence type="ECO:0000256" key="7">
    <source>
        <dbReference type="ARBA" id="ARBA00023098"/>
    </source>
</evidence>
<dbReference type="SUPFAM" id="SSF56024">
    <property type="entry name" value="Phospholipase D/nuclease"/>
    <property type="match status" value="1"/>
</dbReference>
<dbReference type="GO" id="GO:0005739">
    <property type="term" value="C:mitochondrion"/>
    <property type="evidence" value="ECO:0007669"/>
    <property type="project" value="UniProtKB-SubCell"/>
</dbReference>
<dbReference type="GO" id="GO:0005524">
    <property type="term" value="F:ATP binding"/>
    <property type="evidence" value="ECO:0007669"/>
    <property type="project" value="UniProtKB-KW"/>
</dbReference>
<keyword evidence="11" id="KW-0547">Nucleotide-binding</keyword>
<dbReference type="KEGG" id="lll:129797093"/>
<evidence type="ECO:0000256" key="1">
    <source>
        <dbReference type="ARBA" id="ARBA00003537"/>
    </source>
</evidence>
<keyword evidence="8 11" id="KW-0594">Phospholipid biosynthesis</keyword>
<proteinExistence type="inferred from homology"/>
<evidence type="ECO:0000256" key="10">
    <source>
        <dbReference type="ARBA" id="ARBA00048586"/>
    </source>
</evidence>
<dbReference type="InterPro" id="IPR001736">
    <property type="entry name" value="PLipase_D/transphosphatidylase"/>
</dbReference>
<keyword evidence="5 11" id="KW-0808">Transferase</keyword>
<comment type="catalytic activity">
    <reaction evidence="10 11">
        <text>a CDP-1,2-diacyl-sn-glycerol + sn-glycerol 3-phosphate = a 1,2-diacyl-sn-glycero-3-phospho-(1'-sn-glycero-3'-phosphate) + CMP + H(+)</text>
        <dbReference type="Rhea" id="RHEA:12593"/>
        <dbReference type="ChEBI" id="CHEBI:15378"/>
        <dbReference type="ChEBI" id="CHEBI:57597"/>
        <dbReference type="ChEBI" id="CHEBI:58332"/>
        <dbReference type="ChEBI" id="CHEBI:60110"/>
        <dbReference type="ChEBI" id="CHEBI:60377"/>
        <dbReference type="EC" id="2.7.8.5"/>
    </reaction>
</comment>
<dbReference type="GO" id="GO:0032049">
    <property type="term" value="P:cardiolipin biosynthetic process"/>
    <property type="evidence" value="ECO:0007669"/>
    <property type="project" value="InterPro"/>
</dbReference>
<comment type="similarity">
    <text evidence="3 11">Belongs to the CDP-alcohol phosphatidyltransferase class-II family.</text>
</comment>
<comment type="function">
    <text evidence="1 11">Functions in the biosynthesis of the anionic phospholipids phosphatidylglycerol and cardiolipin.</text>
</comment>
<comment type="pathway">
    <text evidence="2 11">Phospholipid metabolism; phosphatidylglycerol biosynthesis; phosphatidylglycerol from CDP-diacylglycerol: step 1/2.</text>
</comment>
<dbReference type="CTD" id="9489"/>
<keyword evidence="11" id="KW-0496">Mitochondrion</keyword>
<accession>A0A7G3ATD8</accession>
<protein>
    <recommendedName>
        <fullName evidence="11">CDP-diacylglycerol--glycerol-3-phosphate 3-phosphatidyltransferase</fullName>
        <ecNumber evidence="11">2.7.8.5</ecNumber>
    </recommendedName>
</protein>
<dbReference type="Gene3D" id="3.30.870.10">
    <property type="entry name" value="Endonuclease Chain A"/>
    <property type="match status" value="2"/>
</dbReference>
<evidence type="ECO:0000259" key="12">
    <source>
        <dbReference type="PROSITE" id="PS50035"/>
    </source>
</evidence>
<dbReference type="PIRSF" id="PIRSF000850">
    <property type="entry name" value="Phospholipase_D_PSS"/>
    <property type="match status" value="1"/>
</dbReference>
<organism evidence="13">
    <name type="scientific">Lutzomyia longipalpis</name>
    <name type="common">Sand fly</name>
    <dbReference type="NCBI Taxonomy" id="7200"/>
    <lineage>
        <taxon>Eukaryota</taxon>
        <taxon>Metazoa</taxon>
        <taxon>Ecdysozoa</taxon>
        <taxon>Arthropoda</taxon>
        <taxon>Hexapoda</taxon>
        <taxon>Insecta</taxon>
        <taxon>Pterygota</taxon>
        <taxon>Neoptera</taxon>
        <taxon>Endopterygota</taxon>
        <taxon>Diptera</taxon>
        <taxon>Nematocera</taxon>
        <taxon>Psychodoidea</taxon>
        <taxon>Psychodidae</taxon>
        <taxon>Lutzomyia</taxon>
        <taxon>Lutzomyia</taxon>
    </lineage>
</organism>
<dbReference type="VEuPathDB" id="VectorBase:LLONM1_002754"/>
<name>A0A7G3ATD8_LUTLO</name>
<dbReference type="GeneID" id="129797093"/>
<evidence type="ECO:0000256" key="2">
    <source>
        <dbReference type="ARBA" id="ARBA00005042"/>
    </source>
</evidence>
<dbReference type="CDD" id="cd09137">
    <property type="entry name" value="PLDc_PGS1_euk_2"/>
    <property type="match status" value="1"/>
</dbReference>
<dbReference type="RefSeq" id="XP_055695376.1">
    <property type="nucleotide sequence ID" value="XM_055839401.1"/>
</dbReference>
<keyword evidence="6" id="KW-0677">Repeat</keyword>
<keyword evidence="7 11" id="KW-0443">Lipid metabolism</keyword>
<dbReference type="EMBL" id="GITU01006634">
    <property type="protein sequence ID" value="MBC1175337.1"/>
    <property type="molecule type" value="Transcribed_RNA"/>
</dbReference>
<evidence type="ECO:0000256" key="9">
    <source>
        <dbReference type="ARBA" id="ARBA00023264"/>
    </source>
</evidence>
<evidence type="ECO:0000256" key="11">
    <source>
        <dbReference type="RuleBase" id="RU365024"/>
    </source>
</evidence>
<dbReference type="GO" id="GO:0008444">
    <property type="term" value="F:CDP-diacylglycerol-glycerol-3-phosphate 3-phosphatidyltransferase activity"/>
    <property type="evidence" value="ECO:0007669"/>
    <property type="project" value="UniProtKB-EC"/>
</dbReference>
<dbReference type="CDD" id="cd09135">
    <property type="entry name" value="PLDc_PGS1_euk_1"/>
    <property type="match status" value="1"/>
</dbReference>
<dbReference type="AlphaFoldDB" id="A0A7G3ATD8"/>
<keyword evidence="9 11" id="KW-1208">Phospholipid metabolism</keyword>
<evidence type="ECO:0000256" key="3">
    <source>
        <dbReference type="ARBA" id="ARBA00010682"/>
    </source>
</evidence>
<evidence type="ECO:0000313" key="13">
    <source>
        <dbReference type="EMBL" id="MBC1175337.1"/>
    </source>
</evidence>
<feature type="domain" description="PLD phosphodiesterase" evidence="12">
    <location>
        <begin position="188"/>
        <end position="214"/>
    </location>
</feature>
<dbReference type="PANTHER" id="PTHR12586:SF1">
    <property type="entry name" value="CDP-DIACYLGLYCEROL--GLYCEROL-3-PHOSPHATE 3-PHOSPHATIDYLTRANSFERASE, MITOCHONDRIAL"/>
    <property type="match status" value="1"/>
</dbReference>
<dbReference type="PROSITE" id="PS50035">
    <property type="entry name" value="PLD"/>
    <property type="match status" value="1"/>
</dbReference>
<evidence type="ECO:0000256" key="6">
    <source>
        <dbReference type="ARBA" id="ARBA00022737"/>
    </source>
</evidence>
<dbReference type="InterPro" id="IPR016270">
    <property type="entry name" value="PGS1"/>
</dbReference>
<comment type="subcellular location">
    <subcellularLocation>
        <location evidence="11">Mitochondrion</location>
    </subcellularLocation>
</comment>
<dbReference type="PANTHER" id="PTHR12586">
    <property type="entry name" value="CDP-DIACYLGLYCEROL--SERINE O-PHOSPHATIDYLTRANSFERASE"/>
    <property type="match status" value="1"/>
</dbReference>
<evidence type="ECO:0000256" key="5">
    <source>
        <dbReference type="ARBA" id="ARBA00022679"/>
    </source>
</evidence>
<dbReference type="SMART" id="SM00155">
    <property type="entry name" value="PLDc"/>
    <property type="match status" value="1"/>
</dbReference>
<keyword evidence="11" id="KW-0067">ATP-binding</keyword>
<evidence type="ECO:0000256" key="8">
    <source>
        <dbReference type="ARBA" id="ARBA00023209"/>
    </source>
</evidence>
<dbReference type="UniPathway" id="UPA00084">
    <property type="reaction ID" value="UER00503"/>
</dbReference>